<dbReference type="AlphaFoldDB" id="A0A7W3JMV5"/>
<dbReference type="EMBL" id="JACGWY010000001">
    <property type="protein sequence ID" value="MBA8815688.1"/>
    <property type="molecule type" value="Genomic_DNA"/>
</dbReference>
<reference evidence="1 2" key="1">
    <citation type="submission" date="2020-07" db="EMBL/GenBank/DDBJ databases">
        <title>Sequencing the genomes of 1000 actinobacteria strains.</title>
        <authorList>
            <person name="Klenk H.-P."/>
        </authorList>
    </citation>
    <scope>NUCLEOTIDE SEQUENCE [LARGE SCALE GENOMIC DNA]</scope>
    <source>
        <strain evidence="1 2">DSM 27576</strain>
    </source>
</reference>
<gene>
    <name evidence="1" type="ORF">FHX48_000740</name>
</gene>
<protein>
    <recommendedName>
        <fullName evidence="3">HEPN/Toprim N-terminal domain-containing protein</fullName>
    </recommendedName>
</protein>
<accession>A0A7W3JMV5</accession>
<evidence type="ECO:0000313" key="2">
    <source>
        <dbReference type="Proteomes" id="UP000526083"/>
    </source>
</evidence>
<dbReference type="Proteomes" id="UP000526083">
    <property type="component" value="Unassembled WGS sequence"/>
</dbReference>
<organism evidence="1 2">
    <name type="scientific">Microbacterium halimionae</name>
    <dbReference type="NCBI Taxonomy" id="1526413"/>
    <lineage>
        <taxon>Bacteria</taxon>
        <taxon>Bacillati</taxon>
        <taxon>Actinomycetota</taxon>
        <taxon>Actinomycetes</taxon>
        <taxon>Micrococcales</taxon>
        <taxon>Microbacteriaceae</taxon>
        <taxon>Microbacterium</taxon>
    </lineage>
</organism>
<sequence length="400" mass="43855">MDPSFLFLFTKDDVVYDPLKEDGDPHLAPTLVLTTTAQVLAERLDALGISHDGLESCLAHAVEQRIGALERADIDEDDTRTLGILQSMRLKTWVHAVAVALSAPHGMSRDERTWDLSHFDGLRALWEDYDPRWLLRALLEVCESDELITLDLSYLELGGYLDAQGFDPQAAATVMFGSTFLNLTPAVVITEGVTDAEFLRAAVEIRRPHLTEFIRFYELRIAPGGAGAAVSTAKSFHAAGITNRAIALLDNDTAAEEAMLALKKVQLSGHIVVQRYSNIELCEAYPTLGPAGEKPMNVNGTSASIELYLGTDVLTDPKTGWLRPVQWKGYNATLGAYQGEVIGKDAIQKAFRSKVTAARDNPRVVASQDWSGLDTILDQLLHLLRTVGVPDPQHRQGLAR</sequence>
<proteinExistence type="predicted"/>
<name>A0A7W3JMV5_9MICO</name>
<keyword evidence="2" id="KW-1185">Reference proteome</keyword>
<evidence type="ECO:0000313" key="1">
    <source>
        <dbReference type="EMBL" id="MBA8815688.1"/>
    </source>
</evidence>
<dbReference type="RefSeq" id="WP_375138696.1">
    <property type="nucleotide sequence ID" value="NZ_JAAOZB010000002.1"/>
</dbReference>
<comment type="caution">
    <text evidence="1">The sequence shown here is derived from an EMBL/GenBank/DDBJ whole genome shotgun (WGS) entry which is preliminary data.</text>
</comment>
<evidence type="ECO:0008006" key="3">
    <source>
        <dbReference type="Google" id="ProtNLM"/>
    </source>
</evidence>